<name>A0ABV8FSD4_9ACTN</name>
<evidence type="ECO:0008006" key="5">
    <source>
        <dbReference type="Google" id="ProtNLM"/>
    </source>
</evidence>
<dbReference type="Proteomes" id="UP001595847">
    <property type="component" value="Unassembled WGS sequence"/>
</dbReference>
<evidence type="ECO:0000313" key="4">
    <source>
        <dbReference type="Proteomes" id="UP001595847"/>
    </source>
</evidence>
<accession>A0ABV8FSD4</accession>
<proteinExistence type="predicted"/>
<feature type="chain" id="PRO_5046359387" description="Exo-alpha-sialidase" evidence="2">
    <location>
        <begin position="36"/>
        <end position="447"/>
    </location>
</feature>
<dbReference type="EMBL" id="JBHSBH010000015">
    <property type="protein sequence ID" value="MFC3998777.1"/>
    <property type="molecule type" value="Genomic_DNA"/>
</dbReference>
<feature type="compositionally biased region" description="Basic and acidic residues" evidence="1">
    <location>
        <begin position="380"/>
        <end position="399"/>
    </location>
</feature>
<comment type="caution">
    <text evidence="3">The sequence shown here is derived from an EMBL/GenBank/DDBJ whole genome shotgun (WGS) entry which is preliminary data.</text>
</comment>
<feature type="region of interest" description="Disordered" evidence="1">
    <location>
        <begin position="272"/>
        <end position="296"/>
    </location>
</feature>
<protein>
    <recommendedName>
        <fullName evidence="5">Exo-alpha-sialidase</fullName>
    </recommendedName>
</protein>
<organism evidence="3 4">
    <name type="scientific">Nocardiopsis sediminis</name>
    <dbReference type="NCBI Taxonomy" id="1778267"/>
    <lineage>
        <taxon>Bacteria</taxon>
        <taxon>Bacillati</taxon>
        <taxon>Actinomycetota</taxon>
        <taxon>Actinomycetes</taxon>
        <taxon>Streptosporangiales</taxon>
        <taxon>Nocardiopsidaceae</taxon>
        <taxon>Nocardiopsis</taxon>
    </lineage>
</organism>
<feature type="compositionally biased region" description="Pro residues" evidence="1">
    <location>
        <begin position="276"/>
        <end position="290"/>
    </location>
</feature>
<evidence type="ECO:0000256" key="2">
    <source>
        <dbReference type="SAM" id="SignalP"/>
    </source>
</evidence>
<keyword evidence="4" id="KW-1185">Reference proteome</keyword>
<keyword evidence="2" id="KW-0732">Signal</keyword>
<feature type="signal peptide" evidence="2">
    <location>
        <begin position="1"/>
        <end position="35"/>
    </location>
</feature>
<dbReference type="RefSeq" id="WP_378536871.1">
    <property type="nucleotide sequence ID" value="NZ_JBHSBH010000015.1"/>
</dbReference>
<feature type="region of interest" description="Disordered" evidence="1">
    <location>
        <begin position="380"/>
        <end position="403"/>
    </location>
</feature>
<evidence type="ECO:0000313" key="3">
    <source>
        <dbReference type="EMBL" id="MFC3998777.1"/>
    </source>
</evidence>
<sequence length="447" mass="47008">MTSAPPDHGPPRRRFALPAVLTAAAVAAGATGVLAATGHLPWSGPQSADCDDAGPLPVTRTADGGLNVVTAADADHVWAFGRFEEPAGAGPSSDHRAEPVPRAYQWDEGAWAEMELPAVWQGTPVFAEAAGPADLWVLISESRDPTGTPPESTATIGLYQYAAMHFDGRRWHRYDLADLPVPVADHADEPRLRTATDLEVAGPSDVWVMAVGSGDPARDRRALRFDGEQWGEAPEPETGRELAAIGPDDIIAVGADGPRLTAERWDGERWAAMDVPQPPGPEPGPEPGPGPAHGFEETAFTDVHAVAADDVWAVGRQADTAGTTAGPAGPSAVLAHWDGAEWSVTRDDDYSGFDYVHGDGDGGLWLRTEQGAILHRDATGDFTAHDPAPDLPHDGDTHGRHQTRADVPATALAPIPGTRTLAAGGSLVETTDGDITRQEPAARICRN</sequence>
<gene>
    <name evidence="3" type="ORF">ACFOVU_22820</name>
</gene>
<reference evidence="4" key="1">
    <citation type="journal article" date="2019" name="Int. J. Syst. Evol. Microbiol.">
        <title>The Global Catalogue of Microorganisms (GCM) 10K type strain sequencing project: providing services to taxonomists for standard genome sequencing and annotation.</title>
        <authorList>
            <consortium name="The Broad Institute Genomics Platform"/>
            <consortium name="The Broad Institute Genome Sequencing Center for Infectious Disease"/>
            <person name="Wu L."/>
            <person name="Ma J."/>
        </authorList>
    </citation>
    <scope>NUCLEOTIDE SEQUENCE [LARGE SCALE GENOMIC DNA]</scope>
    <source>
        <strain evidence="4">TBRC 1826</strain>
    </source>
</reference>
<evidence type="ECO:0000256" key="1">
    <source>
        <dbReference type="SAM" id="MobiDB-lite"/>
    </source>
</evidence>